<gene>
    <name evidence="2" type="ORF">YH66_06990</name>
</gene>
<name>A0A0F6SR43_9CORY</name>
<evidence type="ECO:0000313" key="3">
    <source>
        <dbReference type="Proteomes" id="UP000034037"/>
    </source>
</evidence>
<evidence type="ECO:0000256" key="1">
    <source>
        <dbReference type="SAM" id="SignalP"/>
    </source>
</evidence>
<organism evidence="2 3">
    <name type="scientific">[Brevibacterium] flavum</name>
    <dbReference type="NCBI Taxonomy" id="92706"/>
    <lineage>
        <taxon>Bacteria</taxon>
        <taxon>Bacillati</taxon>
        <taxon>Actinomycetota</taxon>
        <taxon>Actinomycetes</taxon>
        <taxon>Mycobacteriales</taxon>
        <taxon>Corynebacteriaceae</taxon>
        <taxon>Corynebacterium</taxon>
    </lineage>
</organism>
<keyword evidence="1" id="KW-0732">Signal</keyword>
<feature type="chain" id="PRO_5002509621" description="Secreted protein" evidence="1">
    <location>
        <begin position="26"/>
        <end position="159"/>
    </location>
</feature>
<dbReference type="RefSeq" id="WP_003861494.1">
    <property type="nucleotide sequence ID" value="NZ_CP011309.1"/>
</dbReference>
<evidence type="ECO:0008006" key="4">
    <source>
        <dbReference type="Google" id="ProtNLM"/>
    </source>
</evidence>
<dbReference type="PROSITE" id="PS51257">
    <property type="entry name" value="PROKAR_LIPOPROTEIN"/>
    <property type="match status" value="1"/>
</dbReference>
<sequence>MLKFQSRALILTVSMLATLSGCSQESDPIQSPITITTTATTMLTTTVTTSAPNPVPPDAQLGDSVDLEVSRATVCICGDGYGTTTWLAGTDTSCEFVGAVHQKLVTGVNATTEDIRDFLPMDINVTSPVTGQEYQMSCTNESAKVSACRSNTNASVYFY</sequence>
<proteinExistence type="predicted"/>
<dbReference type="Proteomes" id="UP000034037">
    <property type="component" value="Chromosome"/>
</dbReference>
<dbReference type="HOGENOM" id="CLU_108401_0_0_11"/>
<dbReference type="AlphaFoldDB" id="A0A0F6SR43"/>
<dbReference type="EMBL" id="CP011309">
    <property type="protein sequence ID" value="AKF27309.1"/>
    <property type="molecule type" value="Genomic_DNA"/>
</dbReference>
<keyword evidence="3" id="KW-1185">Reference proteome</keyword>
<feature type="signal peptide" evidence="1">
    <location>
        <begin position="1"/>
        <end position="25"/>
    </location>
</feature>
<accession>A0A0F6SR43</accession>
<protein>
    <recommendedName>
        <fullName evidence="4">Secreted protein</fullName>
    </recommendedName>
</protein>
<dbReference type="PATRIC" id="fig|92706.3.peg.1451"/>
<evidence type="ECO:0000313" key="2">
    <source>
        <dbReference type="EMBL" id="AKF27309.1"/>
    </source>
</evidence>
<reference evidence="2 3" key="1">
    <citation type="submission" date="2015-04" db="EMBL/GenBank/DDBJ databases">
        <title>Complete Genome Sequence of Brevibacterium flavum ATCC 15168.</title>
        <authorList>
            <person name="Ahn J."/>
            <person name="Park G."/>
            <person name="Jeon W."/>
            <person name="Jang Y."/>
            <person name="Jang M."/>
            <person name="Lee H."/>
            <person name="Lee H."/>
        </authorList>
    </citation>
    <scope>NUCLEOTIDE SEQUENCE [LARGE SCALE GENOMIC DNA]</scope>
    <source>
        <strain evidence="2 3">ATCC 15168</strain>
    </source>
</reference>